<organism evidence="2 3">
    <name type="scientific">Phocaeicola vulgatus</name>
    <name type="common">Bacteroides vulgatus</name>
    <dbReference type="NCBI Taxonomy" id="821"/>
    <lineage>
        <taxon>Bacteria</taxon>
        <taxon>Pseudomonadati</taxon>
        <taxon>Bacteroidota</taxon>
        <taxon>Bacteroidia</taxon>
        <taxon>Bacteroidales</taxon>
        <taxon>Bacteroidaceae</taxon>
        <taxon>Phocaeicola</taxon>
    </lineage>
</organism>
<dbReference type="InterPro" id="IPR000595">
    <property type="entry name" value="cNMP-bd_dom"/>
</dbReference>
<evidence type="ECO:0000259" key="1">
    <source>
        <dbReference type="PROSITE" id="PS50042"/>
    </source>
</evidence>
<evidence type="ECO:0000313" key="3">
    <source>
        <dbReference type="Proteomes" id="UP000326091"/>
    </source>
</evidence>
<gene>
    <name evidence="2" type="ORF">VIC01_00873</name>
</gene>
<dbReference type="AlphaFoldDB" id="A0A5P3AP31"/>
<dbReference type="InterPro" id="IPR018490">
    <property type="entry name" value="cNMP-bd_dom_sf"/>
</dbReference>
<evidence type="ECO:0000313" key="2">
    <source>
        <dbReference type="EMBL" id="QEW35391.1"/>
    </source>
</evidence>
<dbReference type="PROSITE" id="PS50042">
    <property type="entry name" value="CNMP_BINDING_3"/>
    <property type="match status" value="1"/>
</dbReference>
<dbReference type="CDD" id="cd00038">
    <property type="entry name" value="CAP_ED"/>
    <property type="match status" value="1"/>
</dbReference>
<dbReference type="RefSeq" id="WP_016270714.1">
    <property type="nucleotide sequence ID" value="NZ_CACRTA010000013.1"/>
</dbReference>
<dbReference type="Pfam" id="PF00027">
    <property type="entry name" value="cNMP_binding"/>
    <property type="match status" value="1"/>
</dbReference>
<name>A0A5P3AP31_PHOVU</name>
<accession>A0A5P3AP31</accession>
<proteinExistence type="predicted"/>
<protein>
    <recommendedName>
        <fullName evidence="1">Cyclic nucleotide-binding domain-containing protein</fullName>
    </recommendedName>
</protein>
<dbReference type="EMBL" id="CP043529">
    <property type="protein sequence ID" value="QEW35391.1"/>
    <property type="molecule type" value="Genomic_DNA"/>
</dbReference>
<dbReference type="SUPFAM" id="SSF51206">
    <property type="entry name" value="cAMP-binding domain-like"/>
    <property type="match status" value="1"/>
</dbReference>
<dbReference type="Proteomes" id="UP000326091">
    <property type="component" value="Chromosome"/>
</dbReference>
<sequence>MSIQFDIAKQIIAETCPNRKLKLENIRLFADIIQPKKYQKGDIILNEGDICNCLFYIEKGFIRQHYLKHDKDVIEHLACEKDVVWCIDSYFNREPTHLMMDAVENSVLWEIPRDIMEEYGK</sequence>
<reference evidence="2 3" key="1">
    <citation type="submission" date="2019-09" db="EMBL/GenBank/DDBJ databases">
        <title>Commensal-derived Metabolites Govern Vibrio cholerae Pathogenesis in Host.</title>
        <authorList>
            <person name="Yoon S.S."/>
            <person name="Yoon M.Y."/>
        </authorList>
    </citation>
    <scope>NUCLEOTIDE SEQUENCE [LARGE SCALE GENOMIC DNA]</scope>
    <source>
        <strain evidence="2 3">VIC01</strain>
    </source>
</reference>
<dbReference type="InterPro" id="IPR014710">
    <property type="entry name" value="RmlC-like_jellyroll"/>
</dbReference>
<dbReference type="Gene3D" id="2.60.120.10">
    <property type="entry name" value="Jelly Rolls"/>
    <property type="match status" value="1"/>
</dbReference>
<feature type="domain" description="Cyclic nucleotide-binding" evidence="1">
    <location>
        <begin position="17"/>
        <end position="63"/>
    </location>
</feature>